<feature type="compositionally biased region" description="Acidic residues" evidence="1">
    <location>
        <begin position="47"/>
        <end position="71"/>
    </location>
</feature>
<dbReference type="InterPro" id="IPR008906">
    <property type="entry name" value="HATC_C_dom"/>
</dbReference>
<dbReference type="PANTHER" id="PTHR23272">
    <property type="entry name" value="BED FINGER-RELATED"/>
    <property type="match status" value="1"/>
</dbReference>
<organism evidence="3 4">
    <name type="scientific">Acer negundo</name>
    <name type="common">Box elder</name>
    <dbReference type="NCBI Taxonomy" id="4023"/>
    <lineage>
        <taxon>Eukaryota</taxon>
        <taxon>Viridiplantae</taxon>
        <taxon>Streptophyta</taxon>
        <taxon>Embryophyta</taxon>
        <taxon>Tracheophyta</taxon>
        <taxon>Spermatophyta</taxon>
        <taxon>Magnoliopsida</taxon>
        <taxon>eudicotyledons</taxon>
        <taxon>Gunneridae</taxon>
        <taxon>Pentapetalae</taxon>
        <taxon>rosids</taxon>
        <taxon>malvids</taxon>
        <taxon>Sapindales</taxon>
        <taxon>Sapindaceae</taxon>
        <taxon>Hippocastanoideae</taxon>
        <taxon>Acereae</taxon>
        <taxon>Acer</taxon>
    </lineage>
</organism>
<dbReference type="AlphaFoldDB" id="A0AAD5IQ30"/>
<protein>
    <recommendedName>
        <fullName evidence="2">HAT C-terminal dimerisation domain-containing protein</fullName>
    </recommendedName>
</protein>
<proteinExistence type="predicted"/>
<feature type="compositionally biased region" description="Basic and acidic residues" evidence="1">
    <location>
        <begin position="1"/>
        <end position="24"/>
    </location>
</feature>
<evidence type="ECO:0000259" key="2">
    <source>
        <dbReference type="Pfam" id="PF05699"/>
    </source>
</evidence>
<dbReference type="SUPFAM" id="SSF53098">
    <property type="entry name" value="Ribonuclease H-like"/>
    <property type="match status" value="1"/>
</dbReference>
<accession>A0AAD5IQ30</accession>
<evidence type="ECO:0000313" key="4">
    <source>
        <dbReference type="Proteomes" id="UP001064489"/>
    </source>
</evidence>
<evidence type="ECO:0000256" key="1">
    <source>
        <dbReference type="SAM" id="MobiDB-lite"/>
    </source>
</evidence>
<evidence type="ECO:0000313" key="3">
    <source>
        <dbReference type="EMBL" id="KAI9174084.1"/>
    </source>
</evidence>
<feature type="compositionally biased region" description="Polar residues" evidence="1">
    <location>
        <begin position="73"/>
        <end position="85"/>
    </location>
</feature>
<dbReference type="Proteomes" id="UP001064489">
    <property type="component" value="Chromosome 8"/>
</dbReference>
<feature type="region of interest" description="Disordered" evidence="1">
    <location>
        <begin position="1"/>
        <end position="88"/>
    </location>
</feature>
<feature type="domain" description="HAT C-terminal dimerisation" evidence="2">
    <location>
        <begin position="192"/>
        <end position="273"/>
    </location>
</feature>
<keyword evidence="4" id="KW-1185">Reference proteome</keyword>
<dbReference type="Pfam" id="PF05699">
    <property type="entry name" value="Dimer_Tnp_hAT"/>
    <property type="match status" value="1"/>
</dbReference>
<dbReference type="EMBL" id="JAJSOW010000103">
    <property type="protein sequence ID" value="KAI9174084.1"/>
    <property type="molecule type" value="Genomic_DNA"/>
</dbReference>
<reference evidence="3" key="2">
    <citation type="submission" date="2023-02" db="EMBL/GenBank/DDBJ databases">
        <authorList>
            <person name="Swenson N.G."/>
            <person name="Wegrzyn J.L."/>
            <person name="Mcevoy S.L."/>
        </authorList>
    </citation>
    <scope>NUCLEOTIDE SEQUENCE</scope>
    <source>
        <strain evidence="3">91603</strain>
        <tissue evidence="3">Leaf</tissue>
    </source>
</reference>
<comment type="caution">
    <text evidence="3">The sequence shown here is derived from an EMBL/GenBank/DDBJ whole genome shotgun (WGS) entry which is preliminary data.</text>
</comment>
<reference evidence="3" key="1">
    <citation type="journal article" date="2022" name="Plant J.">
        <title>Strategies of tolerance reflected in two North American maple genomes.</title>
        <authorList>
            <person name="McEvoy S.L."/>
            <person name="Sezen U.U."/>
            <person name="Trouern-Trend A."/>
            <person name="McMahon S.M."/>
            <person name="Schaberg P.G."/>
            <person name="Yang J."/>
            <person name="Wegrzyn J.L."/>
            <person name="Swenson N.G."/>
        </authorList>
    </citation>
    <scope>NUCLEOTIDE SEQUENCE</scope>
    <source>
        <strain evidence="3">91603</strain>
    </source>
</reference>
<dbReference type="InterPro" id="IPR012337">
    <property type="entry name" value="RNaseH-like_sf"/>
</dbReference>
<dbReference type="PANTHER" id="PTHR23272:SF184">
    <property type="entry name" value="OS03G0311250 PROTEIN"/>
    <property type="match status" value="1"/>
</dbReference>
<gene>
    <name evidence="3" type="ORF">LWI28_011706</name>
</gene>
<name>A0AAD5IQ30_ACENE</name>
<sequence>MEIGEWRVETKKRLRLTDDDDRQRRSSSATFVNGNFGKESKSMDFDSNNEIDDNIPSLGEEELDDDGEEQLEANSNRRSNTSTKTGIGITRKKSRTSNVWSSFVMIERNPQGKQQCKCKYCGRQYFCEGIYGTAFFNEYVTSLTRQSTVRSSPASLSTTSSELQPVDDLDFVLKDFDSNLDSDTFFTQRTQLDLYLEERRLERSMDLNILDFWKRNQPRYPELAAMARDVLSIPISTVASESAFSIGGRVLDQFRSSPSSNVAQAIVCSRDWIFGNGESATLKCEEITKDMWELENDGTTASNQPTKVE</sequence>
<dbReference type="GO" id="GO:0046983">
    <property type="term" value="F:protein dimerization activity"/>
    <property type="evidence" value="ECO:0007669"/>
    <property type="project" value="InterPro"/>
</dbReference>